<dbReference type="Proteomes" id="UP000005868">
    <property type="component" value="Chromosome"/>
</dbReference>
<dbReference type="eggNOG" id="COG2203">
    <property type="taxonomic scope" value="Bacteria"/>
</dbReference>
<accession>G7V765</accession>
<dbReference type="SMART" id="SM00267">
    <property type="entry name" value="GGDEF"/>
    <property type="match status" value="1"/>
</dbReference>
<reference evidence="2 3" key="2">
    <citation type="journal article" date="2012" name="Stand. Genomic Sci.">
        <title>Genome sequence of the moderately thermophilic, amino-acid-degrading and sulfur-reducing bacterium Thermovirga lienii type strain (Cas60314(T)).</title>
        <authorList>
            <person name="Goker M."/>
            <person name="Saunders E."/>
            <person name="Lapidus A."/>
            <person name="Nolan M."/>
            <person name="Lucas S."/>
            <person name="Hammon N."/>
            <person name="Deshpande S."/>
            <person name="Cheng J.F."/>
            <person name="Han C."/>
            <person name="Tapia R."/>
            <person name="Goodwin L.A."/>
            <person name="Pitluck S."/>
            <person name="Liolios K."/>
            <person name="Mavromatis K."/>
            <person name="Pagani I."/>
            <person name="Ivanova N."/>
            <person name="Mikhailova N."/>
            <person name="Pati A."/>
            <person name="Chen A."/>
            <person name="Palaniappan K."/>
            <person name="Land M."/>
            <person name="Chang Y.J."/>
            <person name="Jeffries C.D."/>
            <person name="Brambilla E.M."/>
            <person name="Rohde M."/>
            <person name="Spring S."/>
            <person name="Detter J.C."/>
            <person name="Woyke T."/>
            <person name="Bristow J."/>
            <person name="Eisen J.A."/>
            <person name="Markowitz V."/>
            <person name="Hugenholtz P."/>
            <person name="Kyrpides N.C."/>
            <person name="Klenk H.P."/>
        </authorList>
    </citation>
    <scope>NUCLEOTIDE SEQUENCE [LARGE SCALE GENOMIC DNA]</scope>
    <source>
        <strain evidence="3">ATCC BAA-1197 / DSM 17291 / Cas60314</strain>
    </source>
</reference>
<dbReference type="InterPro" id="IPR000160">
    <property type="entry name" value="GGDEF_dom"/>
</dbReference>
<feature type="domain" description="GGDEF" evidence="1">
    <location>
        <begin position="469"/>
        <end position="598"/>
    </location>
</feature>
<dbReference type="Gene3D" id="3.30.450.40">
    <property type="match status" value="1"/>
</dbReference>
<dbReference type="InterPro" id="IPR029016">
    <property type="entry name" value="GAF-like_dom_sf"/>
</dbReference>
<proteinExistence type="predicted"/>
<gene>
    <name evidence="2" type="ordered locus">Tlie_0362</name>
</gene>
<dbReference type="SUPFAM" id="SSF55073">
    <property type="entry name" value="Nucleotide cyclase"/>
    <property type="match status" value="1"/>
</dbReference>
<dbReference type="PANTHER" id="PTHR45138">
    <property type="entry name" value="REGULATORY COMPONENTS OF SENSORY TRANSDUCTION SYSTEM"/>
    <property type="match status" value="1"/>
</dbReference>
<dbReference type="CDD" id="cd01949">
    <property type="entry name" value="GGDEF"/>
    <property type="match status" value="1"/>
</dbReference>
<dbReference type="KEGG" id="tli:Tlie_0362"/>
<dbReference type="InterPro" id="IPR029787">
    <property type="entry name" value="Nucleotide_cyclase"/>
</dbReference>
<dbReference type="EMBL" id="CP003096">
    <property type="protein sequence ID" value="AER66099.1"/>
    <property type="molecule type" value="Genomic_DNA"/>
</dbReference>
<dbReference type="STRING" id="580340.Tlie_0362"/>
<dbReference type="Pfam" id="PF00990">
    <property type="entry name" value="GGDEF"/>
    <property type="match status" value="1"/>
</dbReference>
<dbReference type="SUPFAM" id="SSF55781">
    <property type="entry name" value="GAF domain-like"/>
    <property type="match status" value="3"/>
</dbReference>
<dbReference type="eggNOG" id="COG2199">
    <property type="taxonomic scope" value="Bacteria"/>
</dbReference>
<sequence length="598" mass="67602">MIKFKELRYLCEKIGKGETQAAVAKAAVDSLERVLKGCFACLYVLSDDQSKLTLLAYGSYPPAVYSIDRSNVSYWRAFARRERLVLNCGLLPQEMLFVSNSKQKAIIPLLWEERQIGALIVEALEELSKEQLELLEFVAFVVAKSMNVVKLTDTLEQSLKSLSNLNKRQKLLVDVSLKLFEQPTKEAMGRFLVSKVKEVFGFDEVQVLWMEGESGEGYRIFASDVQPQLGDLPFIIKAGKPLQMTVLIKDEESLRGLLTATSSEGKAFTKSDGELLSSLCGYVAAVLAARSQLRSIQRLRYMERTLVEILIEAAKENSIEDVCRYIARKLSETMYCDVLVYKIAAENGTKKLRKLASVDLDKTLLGEGHDEGLFPLQNHRYTEEIPIAFGGQVFGLLKIIDKHGYFSTKDTKDMLSILARHLGVLWAYQKAIHETKQEALKDSLTGLWNRRYFAEKIKEEMARCERSGEPFSVAIIDIRGFKAINDTFGHLEGDRILVEVAGFLAGAMRKIDVIARYGGDEFVSLHPRTREKEAKALWGRVEQKLKERLWGSRNLQIAIDVGIASYPDDGKEKEHILGRADERMYEVKRKAKTNSLEV</sequence>
<dbReference type="Gene3D" id="3.30.70.270">
    <property type="match status" value="1"/>
</dbReference>
<keyword evidence="3" id="KW-1185">Reference proteome</keyword>
<dbReference type="InterPro" id="IPR043128">
    <property type="entry name" value="Rev_trsase/Diguanyl_cyclase"/>
</dbReference>
<evidence type="ECO:0000259" key="1">
    <source>
        <dbReference type="PROSITE" id="PS50887"/>
    </source>
</evidence>
<dbReference type="AlphaFoldDB" id="G7V765"/>
<dbReference type="InterPro" id="IPR050469">
    <property type="entry name" value="Diguanylate_Cyclase"/>
</dbReference>
<dbReference type="FunFam" id="3.30.70.270:FF:000001">
    <property type="entry name" value="Diguanylate cyclase domain protein"/>
    <property type="match status" value="1"/>
</dbReference>
<evidence type="ECO:0000313" key="2">
    <source>
        <dbReference type="EMBL" id="AER66099.1"/>
    </source>
</evidence>
<organism evidence="2 3">
    <name type="scientific">Thermovirga lienii (strain ATCC BAA-1197 / DSM 17291 / Cas60314)</name>
    <dbReference type="NCBI Taxonomy" id="580340"/>
    <lineage>
        <taxon>Bacteria</taxon>
        <taxon>Thermotogati</taxon>
        <taxon>Synergistota</taxon>
        <taxon>Synergistia</taxon>
        <taxon>Synergistales</taxon>
        <taxon>Thermovirgaceae</taxon>
        <taxon>Thermovirga</taxon>
    </lineage>
</organism>
<dbReference type="GO" id="GO:0052621">
    <property type="term" value="F:diguanylate cyclase activity"/>
    <property type="evidence" value="ECO:0007669"/>
    <property type="project" value="TreeGrafter"/>
</dbReference>
<name>G7V765_THELD</name>
<dbReference type="PANTHER" id="PTHR45138:SF9">
    <property type="entry name" value="DIGUANYLATE CYCLASE DGCM-RELATED"/>
    <property type="match status" value="1"/>
</dbReference>
<dbReference type="PROSITE" id="PS50887">
    <property type="entry name" value="GGDEF"/>
    <property type="match status" value="1"/>
</dbReference>
<protein>
    <submittedName>
        <fullName evidence="2">Diguanylate cyclase</fullName>
    </submittedName>
</protein>
<reference evidence="3" key="1">
    <citation type="submission" date="2011-10" db="EMBL/GenBank/DDBJ databases">
        <title>The complete genome of chromosome of Thermovirga lienii DSM 17291.</title>
        <authorList>
            <consortium name="US DOE Joint Genome Institute (JGI-PGF)"/>
            <person name="Lucas S."/>
            <person name="Copeland A."/>
            <person name="Lapidus A."/>
            <person name="Glavina del Rio T."/>
            <person name="Dalin E."/>
            <person name="Tice H."/>
            <person name="Bruce D."/>
            <person name="Goodwin L."/>
            <person name="Pitluck S."/>
            <person name="Peters L."/>
            <person name="Mikhailova N."/>
            <person name="Saunders E."/>
            <person name="Kyrpides N."/>
            <person name="Mavromatis K."/>
            <person name="Ivanova N."/>
            <person name="Last F.I."/>
            <person name="Brettin T."/>
            <person name="Detter J.C."/>
            <person name="Han C."/>
            <person name="Larimer F."/>
            <person name="Land M."/>
            <person name="Hauser L."/>
            <person name="Markowitz V."/>
            <person name="Cheng J.-F."/>
            <person name="Hugenholtz P."/>
            <person name="Woyke T."/>
            <person name="Wu D."/>
            <person name="Spring S."/>
            <person name="Schroeder M."/>
            <person name="Brambilla E.-M."/>
            <person name="Klenk H.-P."/>
            <person name="Eisen J.A."/>
        </authorList>
    </citation>
    <scope>NUCLEOTIDE SEQUENCE [LARGE SCALE GENOMIC DNA]</scope>
    <source>
        <strain evidence="3">ATCC BAA-1197 / DSM 17291 / Cas60314</strain>
    </source>
</reference>
<evidence type="ECO:0000313" key="3">
    <source>
        <dbReference type="Proteomes" id="UP000005868"/>
    </source>
</evidence>
<dbReference type="NCBIfam" id="TIGR00254">
    <property type="entry name" value="GGDEF"/>
    <property type="match status" value="1"/>
</dbReference>
<dbReference type="HOGENOM" id="CLU_024971_0_0_0"/>